<keyword evidence="1" id="KW-1133">Transmembrane helix</keyword>
<feature type="non-terminal residue" evidence="2">
    <location>
        <position position="1"/>
    </location>
</feature>
<keyword evidence="1" id="KW-0812">Transmembrane</keyword>
<gene>
    <name evidence="2" type="ORF">GOODEAATRI_003271</name>
</gene>
<keyword evidence="1" id="KW-0472">Membrane</keyword>
<comment type="caution">
    <text evidence="2">The sequence shown here is derived from an EMBL/GenBank/DDBJ whole genome shotgun (WGS) entry which is preliminary data.</text>
</comment>
<evidence type="ECO:0000256" key="1">
    <source>
        <dbReference type="SAM" id="Phobius"/>
    </source>
</evidence>
<keyword evidence="3" id="KW-1185">Reference proteome</keyword>
<organism evidence="2 3">
    <name type="scientific">Goodea atripinnis</name>
    <dbReference type="NCBI Taxonomy" id="208336"/>
    <lineage>
        <taxon>Eukaryota</taxon>
        <taxon>Metazoa</taxon>
        <taxon>Chordata</taxon>
        <taxon>Craniata</taxon>
        <taxon>Vertebrata</taxon>
        <taxon>Euteleostomi</taxon>
        <taxon>Actinopterygii</taxon>
        <taxon>Neopterygii</taxon>
        <taxon>Teleostei</taxon>
        <taxon>Neoteleostei</taxon>
        <taxon>Acanthomorphata</taxon>
        <taxon>Ovalentaria</taxon>
        <taxon>Atherinomorphae</taxon>
        <taxon>Cyprinodontiformes</taxon>
        <taxon>Goodeidae</taxon>
        <taxon>Goodea</taxon>
    </lineage>
</organism>
<accession>A0ABV0MNY9</accession>
<dbReference type="Proteomes" id="UP001476798">
    <property type="component" value="Unassembled WGS sequence"/>
</dbReference>
<dbReference type="EMBL" id="JAHRIO010010121">
    <property type="protein sequence ID" value="MEQ2160815.1"/>
    <property type="molecule type" value="Genomic_DNA"/>
</dbReference>
<sequence>TFFIICETKDGAFSLLCPIFVPLYSVLRHFQRLGPGFSITAVRLRRRRFPLGAAGDAAVLCRFGWLVYDRRSALGFISFSAVLLLVFILTRALFSLSKVPPWLLVEHFSLHNDHHRKLRHVIFTSAVKCRKVAAMHHG</sequence>
<protein>
    <submittedName>
        <fullName evidence="2">Uncharacterized protein</fullName>
    </submittedName>
</protein>
<evidence type="ECO:0000313" key="2">
    <source>
        <dbReference type="EMBL" id="MEQ2160815.1"/>
    </source>
</evidence>
<evidence type="ECO:0000313" key="3">
    <source>
        <dbReference type="Proteomes" id="UP001476798"/>
    </source>
</evidence>
<proteinExistence type="predicted"/>
<reference evidence="2 3" key="1">
    <citation type="submission" date="2021-06" db="EMBL/GenBank/DDBJ databases">
        <authorList>
            <person name="Palmer J.M."/>
        </authorList>
    </citation>
    <scope>NUCLEOTIDE SEQUENCE [LARGE SCALE GENOMIC DNA]</scope>
    <source>
        <strain evidence="2 3">GA_2019</strain>
        <tissue evidence="2">Muscle</tissue>
    </source>
</reference>
<feature type="transmembrane region" description="Helical" evidence="1">
    <location>
        <begin position="74"/>
        <end position="94"/>
    </location>
</feature>
<name>A0ABV0MNY9_9TELE</name>